<evidence type="ECO:0000313" key="4">
    <source>
        <dbReference type="EMBL" id="HAC3054964.1"/>
    </source>
</evidence>
<dbReference type="Proteomes" id="UP000841561">
    <property type="component" value="Unassembled WGS sequence"/>
</dbReference>
<dbReference type="Proteomes" id="UP000489121">
    <property type="component" value="Unassembled WGS sequence"/>
</dbReference>
<sequence>MEEIRPLNKKIKIEDTTYIVILTPINDKSGKKTFKGIMVDMSLDGEHFARDRFASNVDTGVIQNWMLNMHKASQKVERVLEAFEVWDGELNEFW</sequence>
<dbReference type="EMBL" id="AALGDA010000018">
    <property type="protein sequence ID" value="ECY9782821.1"/>
    <property type="molecule type" value="Genomic_DNA"/>
</dbReference>
<dbReference type="EMBL" id="DAAIRR010000001">
    <property type="protein sequence ID" value="HAB9174574.1"/>
    <property type="molecule type" value="Genomic_DNA"/>
</dbReference>
<reference evidence="1 5" key="2">
    <citation type="submission" date="2019-09" db="EMBL/GenBank/DDBJ databases">
        <authorList>
            <consortium name="PulseNet: The National Subtyping Network for Foodborne Disease Surveillance"/>
            <person name="Tarr C.L."/>
            <person name="Trees E."/>
            <person name="Katz L.S."/>
            <person name="Carleton-Romer H.A."/>
            <person name="Stroika S."/>
            <person name="Kucerova Z."/>
            <person name="Roache K.F."/>
            <person name="Sabol A.L."/>
            <person name="Besser J."/>
            <person name="Gerner-Smidt P."/>
        </authorList>
    </citation>
    <scope>NUCLEOTIDE SEQUENCE [LARGE SCALE GENOMIC DNA]</scope>
    <source>
        <strain evidence="1 5">PNUSAL005692</strain>
    </source>
</reference>
<dbReference type="EMBL" id="DAAKPP010000002">
    <property type="protein sequence ID" value="HAC3054964.1"/>
    <property type="molecule type" value="Genomic_DNA"/>
</dbReference>
<gene>
    <name evidence="1" type="ORF">F6515_07425</name>
    <name evidence="2" type="ORF">GYU24_02540</name>
    <name evidence="3" type="ORF">GYU24_15515</name>
    <name evidence="4" type="ORF">GZK27_05550</name>
</gene>
<reference evidence="3 6" key="1">
    <citation type="journal article" date="2018" name="Genome Biol.">
        <title>SKESA: strategic k-mer extension for scrupulous assemblies.</title>
        <authorList>
            <person name="Souvorov A."/>
            <person name="Agarwala R."/>
            <person name="Lipman D.J."/>
        </authorList>
    </citation>
    <scope>NUCLEOTIDE SEQUENCE [LARGE SCALE GENOMIC DNA]</scope>
    <source>
        <strain evidence="3">CFIAFB20160038</strain>
        <strain evidence="4 6">LiDS0115</strain>
    </source>
</reference>
<evidence type="ECO:0000313" key="3">
    <source>
        <dbReference type="EMBL" id="HAB9177111.1"/>
    </source>
</evidence>
<name>A0A467MWF3_LISMN</name>
<dbReference type="EMBL" id="DAAIRR010000013">
    <property type="protein sequence ID" value="HAB9177111.1"/>
    <property type="molecule type" value="Genomic_DNA"/>
</dbReference>
<comment type="caution">
    <text evidence="3">The sequence shown here is derived from an EMBL/GenBank/DDBJ whole genome shotgun (WGS) entry which is preliminary data.</text>
</comment>
<evidence type="ECO:0000313" key="5">
    <source>
        <dbReference type="Proteomes" id="UP000489121"/>
    </source>
</evidence>
<dbReference type="AlphaFoldDB" id="A0A467MWF3"/>
<evidence type="ECO:0000313" key="6">
    <source>
        <dbReference type="Proteomes" id="UP000841561"/>
    </source>
</evidence>
<dbReference type="RefSeq" id="WP_046811204.1">
    <property type="nucleotide sequence ID" value="NZ_CP011398.2"/>
</dbReference>
<evidence type="ECO:0000313" key="1">
    <source>
        <dbReference type="EMBL" id="ECY9782821.1"/>
    </source>
</evidence>
<reference evidence="3" key="3">
    <citation type="submission" date="2020-01" db="EMBL/GenBank/DDBJ databases">
        <authorList>
            <consortium name="NCBI Pathogen Detection Project"/>
        </authorList>
    </citation>
    <scope>NUCLEOTIDE SEQUENCE</scope>
    <source>
        <strain evidence="3">CFIAFB20160038</strain>
        <strain evidence="4">LiDS0115</strain>
    </source>
</reference>
<proteinExistence type="predicted"/>
<protein>
    <submittedName>
        <fullName evidence="3">Uncharacterized protein</fullName>
    </submittedName>
</protein>
<dbReference type="Proteomes" id="UP000840928">
    <property type="component" value="Unassembled WGS sequence"/>
</dbReference>
<accession>A0A467MWF3</accession>
<organism evidence="3">
    <name type="scientific">Listeria monocytogenes</name>
    <dbReference type="NCBI Taxonomy" id="1639"/>
    <lineage>
        <taxon>Bacteria</taxon>
        <taxon>Bacillati</taxon>
        <taxon>Bacillota</taxon>
        <taxon>Bacilli</taxon>
        <taxon>Bacillales</taxon>
        <taxon>Listeriaceae</taxon>
        <taxon>Listeria</taxon>
    </lineage>
</organism>
<evidence type="ECO:0000313" key="2">
    <source>
        <dbReference type="EMBL" id="HAB9174574.1"/>
    </source>
</evidence>